<evidence type="ECO:0000313" key="3">
    <source>
        <dbReference type="EMBL" id="MUN64852.1"/>
    </source>
</evidence>
<dbReference type="EMBL" id="WOGU01000022">
    <property type="protein sequence ID" value="MUN64852.1"/>
    <property type="molecule type" value="Genomic_DNA"/>
</dbReference>
<keyword evidence="2" id="KW-0472">Membrane</keyword>
<feature type="compositionally biased region" description="Polar residues" evidence="1">
    <location>
        <begin position="60"/>
        <end position="71"/>
    </location>
</feature>
<gene>
    <name evidence="3" type="ORF">GMA12_17190</name>
</gene>
<feature type="transmembrane region" description="Helical" evidence="2">
    <location>
        <begin position="6"/>
        <end position="25"/>
    </location>
</feature>
<name>A0A6N8GRP6_9MICC</name>
<evidence type="ECO:0000256" key="2">
    <source>
        <dbReference type="SAM" id="Phobius"/>
    </source>
</evidence>
<dbReference type="RefSeq" id="WP_156270730.1">
    <property type="nucleotide sequence ID" value="NZ_WOGU01000022.1"/>
</dbReference>
<accession>A0A6N8GRP6</accession>
<comment type="caution">
    <text evidence="3">The sequence shown here is derived from an EMBL/GenBank/DDBJ whole genome shotgun (WGS) entry which is preliminary data.</text>
</comment>
<keyword evidence="2" id="KW-0812">Transmembrane</keyword>
<reference evidence="3 4" key="1">
    <citation type="submission" date="2019-12" db="EMBL/GenBank/DDBJ databases">
        <authorList>
            <person name="Shi Y."/>
        </authorList>
    </citation>
    <scope>NUCLEOTIDE SEQUENCE [LARGE SCALE GENOMIC DNA]</scope>
    <source>
        <strain evidence="3 4">JCM 17929</strain>
    </source>
</reference>
<evidence type="ECO:0000256" key="1">
    <source>
        <dbReference type="SAM" id="MobiDB-lite"/>
    </source>
</evidence>
<protein>
    <submittedName>
        <fullName evidence="3">Uncharacterized protein</fullName>
    </submittedName>
</protein>
<dbReference type="AlphaFoldDB" id="A0A6N8GRP6"/>
<sequence>MEYIAAVLPSICIGLIFWLVLRSIFRGDRTERAAELASQDDAARWYEELKQRDGGALSFSPRSPTDSAPKR</sequence>
<keyword evidence="2" id="KW-1133">Transmembrane helix</keyword>
<organism evidence="3 4">
    <name type="scientific">Kocuria sediminis</name>
    <dbReference type="NCBI Taxonomy" id="1038857"/>
    <lineage>
        <taxon>Bacteria</taxon>
        <taxon>Bacillati</taxon>
        <taxon>Actinomycetota</taxon>
        <taxon>Actinomycetes</taxon>
        <taxon>Micrococcales</taxon>
        <taxon>Micrococcaceae</taxon>
        <taxon>Kocuria</taxon>
    </lineage>
</organism>
<proteinExistence type="predicted"/>
<dbReference type="Proteomes" id="UP000436989">
    <property type="component" value="Unassembled WGS sequence"/>
</dbReference>
<feature type="region of interest" description="Disordered" evidence="1">
    <location>
        <begin position="52"/>
        <end position="71"/>
    </location>
</feature>
<keyword evidence="4" id="KW-1185">Reference proteome</keyword>
<evidence type="ECO:0000313" key="4">
    <source>
        <dbReference type="Proteomes" id="UP000436989"/>
    </source>
</evidence>